<evidence type="ECO:0008006" key="31">
    <source>
        <dbReference type="Google" id="ProtNLM"/>
    </source>
</evidence>
<proteinExistence type="predicted"/>
<dbReference type="Proteomes" id="UP000034820">
    <property type="component" value="Unassembled WGS sequence"/>
</dbReference>
<evidence type="ECO:0000313" key="3">
    <source>
        <dbReference type="EMBL" id="KKG40063.1"/>
    </source>
</evidence>
<dbReference type="Proteomes" id="UP000034944">
    <property type="component" value="Unassembled WGS sequence"/>
</dbReference>
<evidence type="ECO:0000313" key="12">
    <source>
        <dbReference type="EMBL" id="KKH09130.1"/>
    </source>
</evidence>
<dbReference type="EMBL" id="JJPE01000053">
    <property type="protein sequence ID" value="KKG45751.1"/>
    <property type="molecule type" value="Genomic_DNA"/>
</dbReference>
<comment type="caution">
    <text evidence="5">The sequence shown here is derived from an EMBL/GenBank/DDBJ whole genome shotgun (WGS) entry which is preliminary data.</text>
</comment>
<dbReference type="EMBL" id="JJOU01000107">
    <property type="protein sequence ID" value="KKG14088.1"/>
    <property type="molecule type" value="Genomic_DNA"/>
</dbReference>
<dbReference type="EMBL" id="JJPH01000012">
    <property type="protein sequence ID" value="KKG55897.1"/>
    <property type="molecule type" value="Genomic_DNA"/>
</dbReference>
<dbReference type="EMBL" id="JJPY01000058">
    <property type="protein sequence ID" value="KKH09130.1"/>
    <property type="molecule type" value="Genomic_DNA"/>
</dbReference>
<dbReference type="AlphaFoldDB" id="A0A0F8F0Y4"/>
<reference evidence="16 17" key="1">
    <citation type="journal article" date="2015" name="ISME J.">
        <title>Genomic and phenotypic differentiation among Methanosarcina mazei populations from Columbia River sediment.</title>
        <authorList>
            <person name="Youngblut N.D."/>
            <person name="Wirth J.S."/>
            <person name="Henriksen J.R."/>
            <person name="Smith M."/>
            <person name="Simon H."/>
            <person name="Metcalf W.W."/>
            <person name="Whitaker R.J."/>
        </authorList>
    </citation>
    <scope>NUCLEOTIDE SEQUENCE [LARGE SCALE GENOMIC DNA]</scope>
    <source>
        <strain evidence="15 28">1.F.M.0.5</strain>
        <strain evidence="1 18">2.F.T.2.6</strain>
        <strain evidence="2 16">3.F.A.1A.3</strain>
        <strain evidence="4 25">3.F.A.2.12</strain>
        <strain evidence="5 26">3.F.A.2.3</strain>
        <strain evidence="3 20">3.F.A.2.5</strain>
        <strain evidence="6 21">3.F.A.2.6</strain>
        <strain evidence="7 22">3.F.A.2.7</strain>
        <strain evidence="8 19">3.H.A.1A.2</strain>
        <strain evidence="9 17">3.H.A.2.5</strain>
        <strain evidence="10 30">3.H.A.2.6</strain>
        <strain evidence="11 24">3.H.A.2.8</strain>
        <strain evidence="14 23">3.H.M.2.7</strain>
        <strain evidence="12 27">3.H.T.1A.1</strain>
        <strain evidence="13 29">3.H.T.1A.2</strain>
    </source>
</reference>
<evidence type="ECO:0000313" key="22">
    <source>
        <dbReference type="Proteomes" id="UP000034243"/>
    </source>
</evidence>
<accession>A0A0F8F0Y4</accession>
<dbReference type="Proteomes" id="UP000034667">
    <property type="component" value="Unassembled WGS sequence"/>
</dbReference>
<evidence type="ECO:0000313" key="30">
    <source>
        <dbReference type="Proteomes" id="UP000034950"/>
    </source>
</evidence>
<dbReference type="Proteomes" id="UP000033889">
    <property type="component" value="Unassembled WGS sequence"/>
</dbReference>
<evidence type="ECO:0000313" key="10">
    <source>
        <dbReference type="EMBL" id="KKG86010.1"/>
    </source>
</evidence>
<dbReference type="EMBL" id="JJPB01000004">
    <property type="protein sequence ID" value="KKG35164.1"/>
    <property type="molecule type" value="Genomic_DNA"/>
</dbReference>
<dbReference type="EMBL" id="JJQE01000126">
    <property type="protein sequence ID" value="KKH26502.1"/>
    <property type="molecule type" value="Genomic_DNA"/>
</dbReference>
<evidence type="ECO:0000313" key="24">
    <source>
        <dbReference type="Proteomes" id="UP000034409"/>
    </source>
</evidence>
<evidence type="ECO:0000313" key="19">
    <source>
        <dbReference type="Proteomes" id="UP000034074"/>
    </source>
</evidence>
<dbReference type="Proteomes" id="UP000034151">
    <property type="component" value="Unassembled WGS sequence"/>
</dbReference>
<dbReference type="RefSeq" id="WP_048038743.1">
    <property type="nucleotide sequence ID" value="NZ_JJOU01000107.1"/>
</dbReference>
<name>A0A0F8F0Y4_METMZ</name>
<evidence type="ECO:0000313" key="25">
    <source>
        <dbReference type="Proteomes" id="UP000034577"/>
    </source>
</evidence>
<evidence type="ECO:0000313" key="4">
    <source>
        <dbReference type="EMBL" id="KKG44565.1"/>
    </source>
</evidence>
<dbReference type="Proteomes" id="UP000034047">
    <property type="component" value="Unassembled WGS sequence"/>
</dbReference>
<dbReference type="EMBL" id="JJPQ01000033">
    <property type="protein sequence ID" value="KKG84847.1"/>
    <property type="molecule type" value="Genomic_DNA"/>
</dbReference>
<evidence type="ECO:0000313" key="7">
    <source>
        <dbReference type="EMBL" id="KKG55897.1"/>
    </source>
</evidence>
<evidence type="ECO:0000313" key="18">
    <source>
        <dbReference type="Proteomes" id="UP000034047"/>
    </source>
</evidence>
<evidence type="ECO:0000313" key="5">
    <source>
        <dbReference type="EMBL" id="KKG45751.1"/>
    </source>
</evidence>
<dbReference type="Proteomes" id="UP000034950">
    <property type="component" value="Unassembled WGS sequence"/>
</dbReference>
<evidence type="ECO:0000313" key="27">
    <source>
        <dbReference type="Proteomes" id="UP000034820"/>
    </source>
</evidence>
<evidence type="ECO:0000313" key="13">
    <source>
        <dbReference type="EMBL" id="KKH09188.1"/>
    </source>
</evidence>
<evidence type="ECO:0000313" key="26">
    <source>
        <dbReference type="Proteomes" id="UP000034667"/>
    </source>
</evidence>
<evidence type="ECO:0000313" key="20">
    <source>
        <dbReference type="Proteomes" id="UP000034151"/>
    </source>
</evidence>
<evidence type="ECO:0000313" key="14">
    <source>
        <dbReference type="EMBL" id="KKH14565.1"/>
    </source>
</evidence>
<evidence type="ECO:0000313" key="2">
    <source>
        <dbReference type="EMBL" id="KKG35164.1"/>
    </source>
</evidence>
<dbReference type="EMBL" id="JJPG01000159">
    <property type="protein sequence ID" value="KKG47075.1"/>
    <property type="molecule type" value="Genomic_DNA"/>
</dbReference>
<evidence type="ECO:0000313" key="28">
    <source>
        <dbReference type="Proteomes" id="UP000034921"/>
    </source>
</evidence>
<evidence type="ECO:0000313" key="15">
    <source>
        <dbReference type="EMBL" id="KKH26502.1"/>
    </source>
</evidence>
<dbReference type="OrthoDB" id="386331at2157"/>
<evidence type="ECO:0000313" key="21">
    <source>
        <dbReference type="Proteomes" id="UP000034195"/>
    </source>
</evidence>
<evidence type="ECO:0000313" key="1">
    <source>
        <dbReference type="EMBL" id="KKG14088.1"/>
    </source>
</evidence>
<evidence type="ECO:0000313" key="29">
    <source>
        <dbReference type="Proteomes" id="UP000034944"/>
    </source>
</evidence>
<dbReference type="Proteomes" id="UP000034921">
    <property type="component" value="Unassembled WGS sequence"/>
</dbReference>
<organism evidence="5 26">
    <name type="scientific">Methanosarcina mazei</name>
    <name type="common">Methanosarcina frisia</name>
    <dbReference type="NCBI Taxonomy" id="2209"/>
    <lineage>
        <taxon>Archaea</taxon>
        <taxon>Methanobacteriati</taxon>
        <taxon>Methanobacteriota</taxon>
        <taxon>Stenosarchaea group</taxon>
        <taxon>Methanomicrobia</taxon>
        <taxon>Methanosarcinales</taxon>
        <taxon>Methanosarcinaceae</taxon>
        <taxon>Methanosarcina</taxon>
    </lineage>
</organism>
<dbReference type="Gene3D" id="1.20.120.330">
    <property type="entry name" value="Nucleotidyltransferases domain 2"/>
    <property type="match status" value="1"/>
</dbReference>
<protein>
    <recommendedName>
        <fullName evidence="31">HEPN domain-containing protein</fullName>
    </recommendedName>
</protein>
<dbReference type="EMBL" id="JJPD01000033">
    <property type="protein sequence ID" value="KKG44565.1"/>
    <property type="molecule type" value="Genomic_DNA"/>
</dbReference>
<evidence type="ECO:0000313" key="6">
    <source>
        <dbReference type="EMBL" id="KKG47075.1"/>
    </source>
</evidence>
<dbReference type="Proteomes" id="UP000034387">
    <property type="component" value="Unassembled WGS sequence"/>
</dbReference>
<dbReference type="Proteomes" id="UP000034577">
    <property type="component" value="Unassembled WGS sequence"/>
</dbReference>
<dbReference type="EMBL" id="JJPS01000161">
    <property type="protein sequence ID" value="KKG87630.1"/>
    <property type="molecule type" value="Genomic_DNA"/>
</dbReference>
<dbReference type="Proteomes" id="UP000034195">
    <property type="component" value="Unassembled WGS sequence"/>
</dbReference>
<evidence type="ECO:0000313" key="9">
    <source>
        <dbReference type="EMBL" id="KKG84847.1"/>
    </source>
</evidence>
<dbReference type="EMBL" id="JJPN01000109">
    <property type="protein sequence ID" value="KKG70765.1"/>
    <property type="molecule type" value="Genomic_DNA"/>
</dbReference>
<dbReference type="GeneID" id="24882135"/>
<dbReference type="Proteomes" id="UP000033878">
    <property type="component" value="Unassembled WGS sequence"/>
</dbReference>
<dbReference type="PATRIC" id="fig|2209.39.peg.2485"/>
<dbReference type="EMBL" id="JJPX01000008">
    <property type="protein sequence ID" value="KKH14565.1"/>
    <property type="molecule type" value="Genomic_DNA"/>
</dbReference>
<dbReference type="Proteomes" id="UP000034074">
    <property type="component" value="Unassembled WGS sequence"/>
</dbReference>
<evidence type="ECO:0000313" key="23">
    <source>
        <dbReference type="Proteomes" id="UP000034387"/>
    </source>
</evidence>
<evidence type="ECO:0000313" key="11">
    <source>
        <dbReference type="EMBL" id="KKG87630.1"/>
    </source>
</evidence>
<dbReference type="EMBL" id="JJPF01000122">
    <property type="protein sequence ID" value="KKG40063.1"/>
    <property type="molecule type" value="Genomic_DNA"/>
</dbReference>
<dbReference type="Proteomes" id="UP000034409">
    <property type="component" value="Unassembled WGS sequence"/>
</dbReference>
<evidence type="ECO:0000313" key="8">
    <source>
        <dbReference type="EMBL" id="KKG70765.1"/>
    </source>
</evidence>
<evidence type="ECO:0000313" key="16">
    <source>
        <dbReference type="Proteomes" id="UP000033878"/>
    </source>
</evidence>
<dbReference type="EMBL" id="JJPZ01000110">
    <property type="protein sequence ID" value="KKH09188.1"/>
    <property type="molecule type" value="Genomic_DNA"/>
</dbReference>
<dbReference type="Proteomes" id="UP000034243">
    <property type="component" value="Unassembled WGS sequence"/>
</dbReference>
<dbReference type="EMBL" id="JJPR01000095">
    <property type="protein sequence ID" value="KKG86010.1"/>
    <property type="molecule type" value="Genomic_DNA"/>
</dbReference>
<sequence length="148" mass="17281">MAENKLNLELMKSDARAFYKAAERCNEKRQLPDRKIDWLAVPVIVNLSISAELYLKYLIAKNVIPPDEPKPVREHKLAELFDLLDSTTQNEIINANNYGNDKFKELLNEHSKAFIEWRYLHEQNQNMNVDTLFLANLIHSLEFIANKP</sequence>
<gene>
    <name evidence="1" type="ORF">DU34_10400</name>
    <name evidence="4" type="ORF">DU35_11655</name>
    <name evidence="7" type="ORF">DU36_11170</name>
    <name evidence="6" type="ORF">DU38_10525</name>
    <name evidence="3" type="ORF">DU39_11270</name>
    <name evidence="5" type="ORF">DU41_02520</name>
    <name evidence="14" type="ORF">DU42_15600</name>
    <name evidence="8" type="ORF">DU46_14410</name>
    <name evidence="2" type="ORF">DU49_17455</name>
    <name evidence="12" type="ORF">DU51_05230</name>
    <name evidence="10" type="ORF">DU57_14970</name>
    <name evidence="11" type="ORF">DU59_16990</name>
    <name evidence="15" type="ORF">DU60_11395</name>
    <name evidence="9" type="ORF">DU61_15260</name>
    <name evidence="13" type="ORF">DU62_09655</name>
</gene>
<evidence type="ECO:0000313" key="17">
    <source>
        <dbReference type="Proteomes" id="UP000033889"/>
    </source>
</evidence>